<reference evidence="2 3" key="1">
    <citation type="submission" date="2016-10" db="EMBL/GenBank/DDBJ databases">
        <authorList>
            <person name="de Groot N.N."/>
        </authorList>
    </citation>
    <scope>NUCLEOTIDE SEQUENCE [LARGE SCALE GENOMIC DNA]</scope>
    <source>
        <strain evidence="2 3">CGMCC 1.9156</strain>
    </source>
</reference>
<organism evidence="2 3">
    <name type="scientific">Sunxiuqinia elliptica</name>
    <dbReference type="NCBI Taxonomy" id="655355"/>
    <lineage>
        <taxon>Bacteria</taxon>
        <taxon>Pseudomonadati</taxon>
        <taxon>Bacteroidota</taxon>
        <taxon>Bacteroidia</taxon>
        <taxon>Marinilabiliales</taxon>
        <taxon>Prolixibacteraceae</taxon>
        <taxon>Sunxiuqinia</taxon>
    </lineage>
</organism>
<keyword evidence="1" id="KW-1133">Transmembrane helix</keyword>
<evidence type="ECO:0000313" key="3">
    <source>
        <dbReference type="Proteomes" id="UP000198964"/>
    </source>
</evidence>
<sequence length="380" mass="43947">MIKNLIRKVHLWLGLASGIIVFIVSVTGCLYVFNNEIQGQLRKQAIWNEGPKQEHLPLEELWGKAARYFGEDKAIGWANLYRNPSKNWVFYTYKSNPEKLTYFGMIEHYESVYINPYTGEIAGSYDEEKDFFSVVKFLHWSLLLRTPIGQPIVGWSTFIFVILLITGLVLWWPKSLKKANNRFWISWRKKTTAYRKNYDLHNVLGFYSLFFGLIIALTGMVWSFKWFKAFVYVLAAGTATAPEPLVANSVVGESAHETPMELALEKAREEFPHAAGFRISPPREAADPLRIYVREKEGVYYRSAELLFDQYTGELLRLKKHEDKNFGEKLITANYDIHVGAILGMPGKILAFLVSLFCASLPVTGFLMWWKKRKLRQDFI</sequence>
<evidence type="ECO:0000256" key="1">
    <source>
        <dbReference type="SAM" id="Phobius"/>
    </source>
</evidence>
<proteinExistence type="predicted"/>
<keyword evidence="1" id="KW-0472">Membrane</keyword>
<dbReference type="STRING" id="655355.SAMN05216283_11661"/>
<gene>
    <name evidence="2" type="ORF">SAMN05216283_11661</name>
</gene>
<keyword evidence="3" id="KW-1185">Reference proteome</keyword>
<dbReference type="EMBL" id="FONW01000016">
    <property type="protein sequence ID" value="SFF80568.1"/>
    <property type="molecule type" value="Genomic_DNA"/>
</dbReference>
<dbReference type="InterPro" id="IPR005625">
    <property type="entry name" value="PepSY-ass_TM"/>
</dbReference>
<feature type="transmembrane region" description="Helical" evidence="1">
    <location>
        <begin position="204"/>
        <end position="224"/>
    </location>
</feature>
<dbReference type="AlphaFoldDB" id="A0A1I2LPR8"/>
<name>A0A1I2LPR8_9BACT</name>
<dbReference type="PANTHER" id="PTHR34219">
    <property type="entry name" value="IRON-REGULATED INNER MEMBRANE PROTEIN-RELATED"/>
    <property type="match status" value="1"/>
</dbReference>
<feature type="transmembrane region" description="Helical" evidence="1">
    <location>
        <begin position="349"/>
        <end position="370"/>
    </location>
</feature>
<dbReference type="Pfam" id="PF03929">
    <property type="entry name" value="PepSY_TM"/>
    <property type="match status" value="1"/>
</dbReference>
<protein>
    <submittedName>
        <fullName evidence="2">Uncharacterized iron-regulated membrane protein</fullName>
    </submittedName>
</protein>
<accession>A0A1I2LPR8</accession>
<dbReference type="RefSeq" id="WP_093921568.1">
    <property type="nucleotide sequence ID" value="NZ_FONW01000016.1"/>
</dbReference>
<dbReference type="PROSITE" id="PS51257">
    <property type="entry name" value="PROKAR_LIPOPROTEIN"/>
    <property type="match status" value="1"/>
</dbReference>
<evidence type="ECO:0000313" key="2">
    <source>
        <dbReference type="EMBL" id="SFF80568.1"/>
    </source>
</evidence>
<feature type="transmembrane region" description="Helical" evidence="1">
    <location>
        <begin position="12"/>
        <end position="33"/>
    </location>
</feature>
<dbReference type="Proteomes" id="UP000198964">
    <property type="component" value="Unassembled WGS sequence"/>
</dbReference>
<keyword evidence="1" id="KW-0812">Transmembrane</keyword>
<feature type="transmembrane region" description="Helical" evidence="1">
    <location>
        <begin position="152"/>
        <end position="172"/>
    </location>
</feature>